<feature type="domain" description="Fibronectin type-III" evidence="13">
    <location>
        <begin position="528"/>
        <end position="623"/>
    </location>
</feature>
<feature type="region of interest" description="Disordered" evidence="9">
    <location>
        <begin position="1024"/>
        <end position="1249"/>
    </location>
</feature>
<dbReference type="GO" id="GO:0030424">
    <property type="term" value="C:axon"/>
    <property type="evidence" value="ECO:0007669"/>
    <property type="project" value="TreeGrafter"/>
</dbReference>
<dbReference type="OrthoDB" id="428111at2759"/>
<dbReference type="SUPFAM" id="SSF49265">
    <property type="entry name" value="Fibronectin type III"/>
    <property type="match status" value="2"/>
</dbReference>
<dbReference type="EMBL" id="CANHGI010000006">
    <property type="protein sequence ID" value="CAI5454605.1"/>
    <property type="molecule type" value="Genomic_DNA"/>
</dbReference>
<dbReference type="SMART" id="SM00409">
    <property type="entry name" value="IG"/>
    <property type="match status" value="5"/>
</dbReference>
<dbReference type="PANTHER" id="PTHR10075">
    <property type="entry name" value="BASIGIN RELATED"/>
    <property type="match status" value="1"/>
</dbReference>
<feature type="compositionally biased region" description="Polar residues" evidence="9">
    <location>
        <begin position="1070"/>
        <end position="1080"/>
    </location>
</feature>
<dbReference type="FunFam" id="2.60.40.10:FF:000032">
    <property type="entry name" value="palladin isoform X1"/>
    <property type="match status" value="1"/>
</dbReference>
<feature type="domain" description="Ig-like" evidence="12">
    <location>
        <begin position="420"/>
        <end position="506"/>
    </location>
</feature>
<evidence type="ECO:0000256" key="10">
    <source>
        <dbReference type="SAM" id="Phobius"/>
    </source>
</evidence>
<dbReference type="AlphaFoldDB" id="A0A9P1J2P9"/>
<dbReference type="GO" id="GO:0007411">
    <property type="term" value="P:axon guidance"/>
    <property type="evidence" value="ECO:0007669"/>
    <property type="project" value="TreeGrafter"/>
</dbReference>
<evidence type="ECO:0000256" key="11">
    <source>
        <dbReference type="SAM" id="SignalP"/>
    </source>
</evidence>
<keyword evidence="8" id="KW-0393">Immunoglobulin domain</keyword>
<feature type="chain" id="PRO_5040226807" evidence="11">
    <location>
        <begin position="19"/>
        <end position="1249"/>
    </location>
</feature>
<feature type="signal peptide" evidence="11">
    <location>
        <begin position="1"/>
        <end position="18"/>
    </location>
</feature>
<feature type="domain" description="Ig-like" evidence="12">
    <location>
        <begin position="312"/>
        <end position="406"/>
    </location>
</feature>
<gene>
    <name evidence="14" type="ORF">CAMP_LOCUS17242</name>
</gene>
<dbReference type="SMART" id="SM00408">
    <property type="entry name" value="IGc2"/>
    <property type="match status" value="5"/>
</dbReference>
<evidence type="ECO:0000256" key="6">
    <source>
        <dbReference type="ARBA" id="ARBA00023136"/>
    </source>
</evidence>
<keyword evidence="2 10" id="KW-0812">Transmembrane</keyword>
<dbReference type="SMART" id="SM00060">
    <property type="entry name" value="FN3"/>
    <property type="match status" value="3"/>
</dbReference>
<dbReference type="InterPro" id="IPR007110">
    <property type="entry name" value="Ig-like_dom"/>
</dbReference>
<feature type="transmembrane region" description="Helical" evidence="10">
    <location>
        <begin position="868"/>
        <end position="890"/>
    </location>
</feature>
<dbReference type="CDD" id="cd00063">
    <property type="entry name" value="FN3"/>
    <property type="match status" value="3"/>
</dbReference>
<feature type="compositionally biased region" description="Polar residues" evidence="9">
    <location>
        <begin position="1089"/>
        <end position="1106"/>
    </location>
</feature>
<keyword evidence="7" id="KW-1015">Disulfide bond</keyword>
<accession>A0A9P1J2P9</accession>
<comment type="subcellular location">
    <subcellularLocation>
        <location evidence="1">Membrane</location>
        <topology evidence="1">Single-pass membrane protein</topology>
    </subcellularLocation>
</comment>
<evidence type="ECO:0000256" key="1">
    <source>
        <dbReference type="ARBA" id="ARBA00004167"/>
    </source>
</evidence>
<dbReference type="InterPro" id="IPR003598">
    <property type="entry name" value="Ig_sub2"/>
</dbReference>
<evidence type="ECO:0000259" key="13">
    <source>
        <dbReference type="PROSITE" id="PS50853"/>
    </source>
</evidence>
<feature type="compositionally biased region" description="Acidic residues" evidence="9">
    <location>
        <begin position="1189"/>
        <end position="1204"/>
    </location>
</feature>
<dbReference type="InterPro" id="IPR013783">
    <property type="entry name" value="Ig-like_fold"/>
</dbReference>
<dbReference type="InterPro" id="IPR003961">
    <property type="entry name" value="FN3_dom"/>
</dbReference>
<dbReference type="Pfam" id="PF13927">
    <property type="entry name" value="Ig_3"/>
    <property type="match status" value="2"/>
</dbReference>
<dbReference type="Gene3D" id="2.60.40.10">
    <property type="entry name" value="Immunoglobulins"/>
    <property type="match status" value="8"/>
</dbReference>
<dbReference type="InterPro" id="IPR013098">
    <property type="entry name" value="Ig_I-set"/>
</dbReference>
<keyword evidence="5 10" id="KW-1133">Transmembrane helix</keyword>
<protein>
    <submittedName>
        <fullName evidence="14">Uncharacterized protein</fullName>
    </submittedName>
</protein>
<comment type="caution">
    <text evidence="14">The sequence shown here is derived from an EMBL/GenBank/DDBJ whole genome shotgun (WGS) entry which is preliminary data.</text>
</comment>
<dbReference type="Proteomes" id="UP001152747">
    <property type="component" value="Unassembled WGS sequence"/>
</dbReference>
<feature type="compositionally biased region" description="Pro residues" evidence="9">
    <location>
        <begin position="1031"/>
        <end position="1040"/>
    </location>
</feature>
<name>A0A9P1J2P9_9PELO</name>
<feature type="domain" description="Fibronectin type-III" evidence="13">
    <location>
        <begin position="647"/>
        <end position="744"/>
    </location>
</feature>
<evidence type="ECO:0000256" key="3">
    <source>
        <dbReference type="ARBA" id="ARBA00022729"/>
    </source>
</evidence>
<dbReference type="Pfam" id="PF00041">
    <property type="entry name" value="fn3"/>
    <property type="match status" value="3"/>
</dbReference>
<evidence type="ECO:0000256" key="7">
    <source>
        <dbReference type="ARBA" id="ARBA00023157"/>
    </source>
</evidence>
<dbReference type="GO" id="GO:0007156">
    <property type="term" value="P:homophilic cell adhesion via plasma membrane adhesion molecules"/>
    <property type="evidence" value="ECO:0007669"/>
    <property type="project" value="TreeGrafter"/>
</dbReference>
<keyword evidence="4" id="KW-0677">Repeat</keyword>
<feature type="domain" description="Ig-like" evidence="12">
    <location>
        <begin position="128"/>
        <end position="217"/>
    </location>
</feature>
<dbReference type="FunFam" id="2.60.40.10:FF:000008">
    <property type="entry name" value="roundabout homolog 2 isoform X2"/>
    <property type="match status" value="2"/>
</dbReference>
<evidence type="ECO:0000313" key="15">
    <source>
        <dbReference type="Proteomes" id="UP001152747"/>
    </source>
</evidence>
<dbReference type="InterPro" id="IPR036116">
    <property type="entry name" value="FN3_sf"/>
</dbReference>
<evidence type="ECO:0000259" key="12">
    <source>
        <dbReference type="PROSITE" id="PS50835"/>
    </source>
</evidence>
<evidence type="ECO:0000256" key="9">
    <source>
        <dbReference type="SAM" id="MobiDB-lite"/>
    </source>
</evidence>
<keyword evidence="15" id="KW-1185">Reference proteome</keyword>
<evidence type="ECO:0000256" key="4">
    <source>
        <dbReference type="ARBA" id="ARBA00022737"/>
    </source>
</evidence>
<dbReference type="PANTHER" id="PTHR10075:SF100">
    <property type="entry name" value="FASCICLIN-2"/>
    <property type="match status" value="1"/>
</dbReference>
<evidence type="ECO:0000313" key="14">
    <source>
        <dbReference type="EMBL" id="CAI5454605.1"/>
    </source>
</evidence>
<dbReference type="PRINTS" id="PR00014">
    <property type="entry name" value="FNTYPEIII"/>
</dbReference>
<dbReference type="GO" id="GO:0098632">
    <property type="term" value="F:cell-cell adhesion mediator activity"/>
    <property type="evidence" value="ECO:0007669"/>
    <property type="project" value="TreeGrafter"/>
</dbReference>
<dbReference type="Pfam" id="PF07679">
    <property type="entry name" value="I-set"/>
    <property type="match status" value="3"/>
</dbReference>
<keyword evidence="6 10" id="KW-0472">Membrane</keyword>
<dbReference type="GO" id="GO:0005886">
    <property type="term" value="C:plasma membrane"/>
    <property type="evidence" value="ECO:0007669"/>
    <property type="project" value="TreeGrafter"/>
</dbReference>
<dbReference type="PROSITE" id="PS50853">
    <property type="entry name" value="FN3"/>
    <property type="match status" value="3"/>
</dbReference>
<dbReference type="GO" id="GO:0070593">
    <property type="term" value="P:dendrite self-avoidance"/>
    <property type="evidence" value="ECO:0007669"/>
    <property type="project" value="TreeGrafter"/>
</dbReference>
<organism evidence="14 15">
    <name type="scientific">Caenorhabditis angaria</name>
    <dbReference type="NCBI Taxonomy" id="860376"/>
    <lineage>
        <taxon>Eukaryota</taxon>
        <taxon>Metazoa</taxon>
        <taxon>Ecdysozoa</taxon>
        <taxon>Nematoda</taxon>
        <taxon>Chromadorea</taxon>
        <taxon>Rhabditida</taxon>
        <taxon>Rhabditina</taxon>
        <taxon>Rhabditomorpha</taxon>
        <taxon>Rhabditoidea</taxon>
        <taxon>Rhabditidae</taxon>
        <taxon>Peloderinae</taxon>
        <taxon>Caenorhabditis</taxon>
    </lineage>
</organism>
<dbReference type="InterPro" id="IPR036179">
    <property type="entry name" value="Ig-like_dom_sf"/>
</dbReference>
<sequence>MCKYRIFLLIVFTAIVATEDEGNLAPVITEHPIDVVVSRGSPATLNCAAKPATSKITWFKDGQPVTTNKELVNSHRIVLDTGALFLLKVNSGKNGRDSDAGSYYCVASNEHGEVKSNEGSLKLAMLRDVFLVTPRTSTALSGNQAKLECSPPKGFPEPVVSWRKDDKELKIQDNPRYTLHPDGNLIIEPVNHSDSGTFQCVATNMVGERVSLPARLSVYEKPRFLQEPKDMTVDVGASVLFDCRVTGEPQPQITWKRKNNLMPAARAYIAKDNRGLRIDKVVPEDEGEYICYARNPAGQLEASAHLRVQAPPSFQTKPVDQSVPAGTTATFECVLIGQPSPAYFWSKEGQQDLLFPSYVSADGRTKVSTSGTLTIEDVRQVDEGAYVCAGMNSAGSSLSKATLKVTTKAVTGNTPAKPPPTIEYGHQNQTLMVGASALMPCQASGKPSPRILWFRDGSPIDTSDSRISQHSTGSLHIADLKKTDTGVYTCSAKNDDGESTWSASLTVEDHTKSLPSIRMPDPSNFPTAPSQPIIVNVTDTEVELRWNAPSNTGTGQIAGYIIQFYSPDLGQTWFNIPDYVSTTSHRIKGLKPSHSYMFLIRAENEKGMGPPSTPSALVTTSKSSDSAISEQNKVDMSIAIRRLTSEQLIKLEEVKTINSTAVRLFWKRKKIEDLVDGYYIKWRGPPRANDHQFVNVTSASTESYVVANLMPFTNYEFFVIPYHSAAYSVQGAPSNSMDALTAEAPPSLPPQDVHIRMLNLTTLRVSWRAPKADGINGILKGFQVIIIGQAPGQNRNISTTDRAASITLFHLEAGMKYKIRVAARSNGGIGVPFSTNEFIMNQETLEKHLAAQRETESFLYGLVNRSNVPLIIIIALILILVIVVVAYCYWRNSRHVDGKDRSFIKINDGSVHMTANNLWDAPPPHVGNPMYNTTGRLTLNNRNGQALYSLTPNAHDFYNACDDYGGTMNRPGSDHHYHYAQLTGGPGNPMSTFYGNQYHDDPSPYATTTLILSNQQPAWLNDKMLRGPAIPSNPVPPGPPARYADHTTGRRSRSSRTSDGRATLNGPIHHTSSSQRSDSPPHTDVSYVQLHSTDGTGGSNRRTPPKQTLMDFIPPPPANPPPPGGIYDSATRRHLNRGSTPREETYDSVSDAAFAVNARPTSRNRNTGLRHKSSSKREDDDSQRSSLMMDDEGGSSEADGENSEGDAPKRKAVPRMGVSASGLSHGCYDTGRTQQRFRSMQRGVPQEQN</sequence>
<dbReference type="SUPFAM" id="SSF48726">
    <property type="entry name" value="Immunoglobulin"/>
    <property type="match status" value="5"/>
</dbReference>
<dbReference type="InterPro" id="IPR003599">
    <property type="entry name" value="Ig_sub"/>
</dbReference>
<feature type="domain" description="Fibronectin type-III" evidence="13">
    <location>
        <begin position="749"/>
        <end position="843"/>
    </location>
</feature>
<keyword evidence="3 11" id="KW-0732">Signal</keyword>
<evidence type="ECO:0000256" key="2">
    <source>
        <dbReference type="ARBA" id="ARBA00022692"/>
    </source>
</evidence>
<evidence type="ECO:0000256" key="8">
    <source>
        <dbReference type="ARBA" id="ARBA00023319"/>
    </source>
</evidence>
<reference evidence="14" key="1">
    <citation type="submission" date="2022-11" db="EMBL/GenBank/DDBJ databases">
        <authorList>
            <person name="Kikuchi T."/>
        </authorList>
    </citation>
    <scope>NUCLEOTIDE SEQUENCE</scope>
    <source>
        <strain evidence="14">PS1010</strain>
    </source>
</reference>
<dbReference type="FunFam" id="2.60.40.10:FF:000189">
    <property type="entry name" value="Neogenin isoform 3"/>
    <property type="match status" value="1"/>
</dbReference>
<feature type="compositionally biased region" description="Pro residues" evidence="9">
    <location>
        <begin position="1113"/>
        <end position="1124"/>
    </location>
</feature>
<feature type="domain" description="Ig-like" evidence="12">
    <location>
        <begin position="26"/>
        <end position="122"/>
    </location>
</feature>
<evidence type="ECO:0000256" key="5">
    <source>
        <dbReference type="ARBA" id="ARBA00022989"/>
    </source>
</evidence>
<feature type="domain" description="Ig-like" evidence="12">
    <location>
        <begin position="222"/>
        <end position="307"/>
    </location>
</feature>
<proteinExistence type="predicted"/>
<dbReference type="FunFam" id="2.60.40.10:FF:002530">
    <property type="entry name" value="CBN-SAX-3 protein"/>
    <property type="match status" value="1"/>
</dbReference>
<dbReference type="PROSITE" id="PS50835">
    <property type="entry name" value="IG_LIKE"/>
    <property type="match status" value="5"/>
</dbReference>